<dbReference type="RefSeq" id="WP_305471725.1">
    <property type="nucleotide sequence ID" value="NZ_JAUYVT010000004.1"/>
</dbReference>
<reference evidence="1" key="1">
    <citation type="submission" date="2023-07" db="EMBL/GenBank/DDBJ databases">
        <title>Genome content predicts the carbon catabolic preferences of heterotrophic bacteria.</title>
        <authorList>
            <person name="Gralka M."/>
        </authorList>
    </citation>
    <scope>NUCLEOTIDE SEQUENCE</scope>
    <source>
        <strain evidence="1">4G09</strain>
    </source>
</reference>
<keyword evidence="2" id="KW-1185">Reference proteome</keyword>
<evidence type="ECO:0000313" key="2">
    <source>
        <dbReference type="Proteomes" id="UP001177212"/>
    </source>
</evidence>
<gene>
    <name evidence="1" type="ORF">Q8W34_07360</name>
</gene>
<accession>A0ABT9FCD4</accession>
<dbReference type="SUPFAM" id="SSF64307">
    <property type="entry name" value="SirA-like"/>
    <property type="match status" value="1"/>
</dbReference>
<evidence type="ECO:0000313" key="1">
    <source>
        <dbReference type="EMBL" id="MDP2564448.1"/>
    </source>
</evidence>
<dbReference type="EMBL" id="JAUYVT010000004">
    <property type="protein sequence ID" value="MDP2564448.1"/>
    <property type="molecule type" value="Genomic_DNA"/>
</dbReference>
<dbReference type="Proteomes" id="UP001177212">
    <property type="component" value="Unassembled WGS sequence"/>
</dbReference>
<protein>
    <submittedName>
        <fullName evidence="1">Uncharacterized protein</fullName>
    </submittedName>
</protein>
<comment type="caution">
    <text evidence="1">The sequence shown here is derived from an EMBL/GenBank/DDBJ whole genome shotgun (WGS) entry which is preliminary data.</text>
</comment>
<name>A0ABT9FCD4_9GAMM</name>
<sequence>MTISAQTFTLDLEAHRCPAAMVMARRMIEEFNGVSQEGDRLIIQTIEPSFSRDLAQFLNSEFDSVSVVQTVSAEVPANSVEKWRENFDEEDWQGVDQCCYVLAKGA</sequence>
<dbReference type="InterPro" id="IPR036868">
    <property type="entry name" value="TusA-like_sf"/>
</dbReference>
<organism evidence="1 2">
    <name type="scientific">Pseudoalteromonas marina</name>
    <dbReference type="NCBI Taxonomy" id="267375"/>
    <lineage>
        <taxon>Bacteria</taxon>
        <taxon>Pseudomonadati</taxon>
        <taxon>Pseudomonadota</taxon>
        <taxon>Gammaproteobacteria</taxon>
        <taxon>Alteromonadales</taxon>
        <taxon>Pseudoalteromonadaceae</taxon>
        <taxon>Pseudoalteromonas</taxon>
    </lineage>
</organism>
<proteinExistence type="predicted"/>